<dbReference type="AlphaFoldDB" id="U5DE12"/>
<accession>U5DE12</accession>
<dbReference type="Proteomes" id="UP000016960">
    <property type="component" value="Unassembled WGS sequence"/>
</dbReference>
<name>U5DE12_9CHRO</name>
<dbReference type="RefSeq" id="WP_022609279.1">
    <property type="nucleotide sequence ID" value="NZ_ASSJ01000085.1"/>
</dbReference>
<protein>
    <submittedName>
        <fullName evidence="1">Uncharacterized protein</fullName>
    </submittedName>
</protein>
<comment type="caution">
    <text evidence="1">The sequence shown here is derived from an EMBL/GenBank/DDBJ whole genome shotgun (WGS) entry which is preliminary data.</text>
</comment>
<sequence>MHWWGTSQIFKAWGLHYLMLVLLIPLNSGEGQVERGVFEA</sequence>
<keyword evidence="2" id="KW-1185">Reference proteome</keyword>
<dbReference type="InParanoid" id="U5DE12"/>
<evidence type="ECO:0000313" key="2">
    <source>
        <dbReference type="Proteomes" id="UP000016960"/>
    </source>
</evidence>
<proteinExistence type="predicted"/>
<dbReference type="EMBL" id="ASSJ01000085">
    <property type="protein sequence ID" value="ERN39861.1"/>
    <property type="molecule type" value="Genomic_DNA"/>
</dbReference>
<gene>
    <name evidence="1" type="ORF">KR51_00036430</name>
</gene>
<reference evidence="1 2" key="1">
    <citation type="submission" date="2013-05" db="EMBL/GenBank/DDBJ databases">
        <title>Draft genome sequence of Rubidibacter lacunae KORDI 51-2.</title>
        <authorList>
            <person name="Choi D.H."/>
            <person name="Noh J.H."/>
            <person name="Kwon K.-K."/>
            <person name="Lee J.-H."/>
            <person name="Ryu J.-Y."/>
        </authorList>
    </citation>
    <scope>NUCLEOTIDE SEQUENCE [LARGE SCALE GENOMIC DNA]</scope>
    <source>
        <strain evidence="1 2">KORDI 51-2</strain>
    </source>
</reference>
<evidence type="ECO:0000313" key="1">
    <source>
        <dbReference type="EMBL" id="ERN39861.1"/>
    </source>
</evidence>
<organism evidence="1 2">
    <name type="scientific">Rubidibacter lacunae KORDI 51-2</name>
    <dbReference type="NCBI Taxonomy" id="582515"/>
    <lineage>
        <taxon>Bacteria</taxon>
        <taxon>Bacillati</taxon>
        <taxon>Cyanobacteriota</taxon>
        <taxon>Cyanophyceae</taxon>
        <taxon>Oscillatoriophycideae</taxon>
        <taxon>Chroococcales</taxon>
        <taxon>Aphanothecaceae</taxon>
        <taxon>Rubidibacter</taxon>
    </lineage>
</organism>